<name>A0AAV4VFV2_CAEEX</name>
<dbReference type="AlphaFoldDB" id="A0AAV4VFV2"/>
<proteinExistence type="predicted"/>
<accession>A0AAV4VFV2</accession>
<evidence type="ECO:0000313" key="1">
    <source>
        <dbReference type="EMBL" id="GIY69160.1"/>
    </source>
</evidence>
<dbReference type="Proteomes" id="UP001054945">
    <property type="component" value="Unassembled WGS sequence"/>
</dbReference>
<evidence type="ECO:0000313" key="2">
    <source>
        <dbReference type="Proteomes" id="UP001054945"/>
    </source>
</evidence>
<comment type="caution">
    <text evidence="1">The sequence shown here is derived from an EMBL/GenBank/DDBJ whole genome shotgun (WGS) entry which is preliminary data.</text>
</comment>
<keyword evidence="2" id="KW-1185">Reference proteome</keyword>
<protein>
    <submittedName>
        <fullName evidence="1">Uncharacterized protein</fullName>
    </submittedName>
</protein>
<gene>
    <name evidence="1" type="ORF">CEXT_57801</name>
</gene>
<reference evidence="1 2" key="1">
    <citation type="submission" date="2021-06" db="EMBL/GenBank/DDBJ databases">
        <title>Caerostris extrusa draft genome.</title>
        <authorList>
            <person name="Kono N."/>
            <person name="Arakawa K."/>
        </authorList>
    </citation>
    <scope>NUCLEOTIDE SEQUENCE [LARGE SCALE GENOMIC DNA]</scope>
</reference>
<organism evidence="1 2">
    <name type="scientific">Caerostris extrusa</name>
    <name type="common">Bark spider</name>
    <name type="synonym">Caerostris bankana</name>
    <dbReference type="NCBI Taxonomy" id="172846"/>
    <lineage>
        <taxon>Eukaryota</taxon>
        <taxon>Metazoa</taxon>
        <taxon>Ecdysozoa</taxon>
        <taxon>Arthropoda</taxon>
        <taxon>Chelicerata</taxon>
        <taxon>Arachnida</taxon>
        <taxon>Araneae</taxon>
        <taxon>Araneomorphae</taxon>
        <taxon>Entelegynae</taxon>
        <taxon>Araneoidea</taxon>
        <taxon>Araneidae</taxon>
        <taxon>Caerostris</taxon>
    </lineage>
</organism>
<dbReference type="EMBL" id="BPLR01014498">
    <property type="protein sequence ID" value="GIY69160.1"/>
    <property type="molecule type" value="Genomic_DNA"/>
</dbReference>
<sequence>MLDIKEFITAFQTENPSNKSFPPPTNSEKKRWIHEEEDILSICSFVPLPLKKAPEFHIPIHPLGRIPFASWTGAKIGGALISPHSTPPPTFNLSRTPGSAKLPWLLHQAMQSSSTQRGRHAPRV</sequence>